<gene>
    <name evidence="7" type="ORF">HON47_00825</name>
</gene>
<evidence type="ECO:0000256" key="1">
    <source>
        <dbReference type="ARBA" id="ARBA00022603"/>
    </source>
</evidence>
<dbReference type="Pfam" id="PF00398">
    <property type="entry name" value="RrnaAD"/>
    <property type="match status" value="1"/>
</dbReference>
<organism evidence="7 8">
    <name type="scientific">Candidatus Iainarchaeum sp</name>
    <dbReference type="NCBI Taxonomy" id="3101447"/>
    <lineage>
        <taxon>Archaea</taxon>
        <taxon>Candidatus Iainarchaeota</taxon>
        <taxon>Candidatus Iainarchaeia</taxon>
        <taxon>Candidatus Iainarchaeales</taxon>
        <taxon>Candidatus Iainarchaeaceae</taxon>
        <taxon>Candidatus Iainarchaeum</taxon>
    </lineage>
</organism>
<feature type="binding site" evidence="5">
    <location>
        <position position="52"/>
    </location>
    <ligand>
        <name>S-adenosyl-L-methionine</name>
        <dbReference type="ChEBI" id="CHEBI:59789"/>
    </ligand>
</feature>
<dbReference type="AlphaFoldDB" id="A0A8T5GDW0"/>
<comment type="caution">
    <text evidence="5">Lacks conserved residue(s) required for the propagation of feature annotation.</text>
</comment>
<evidence type="ECO:0000259" key="6">
    <source>
        <dbReference type="SMART" id="SM00650"/>
    </source>
</evidence>
<keyword evidence="3 5" id="KW-0949">S-adenosyl-L-methionine</keyword>
<comment type="caution">
    <text evidence="7">The sequence shown here is derived from an EMBL/GenBank/DDBJ whole genome shotgun (WGS) entry which is preliminary data.</text>
</comment>
<evidence type="ECO:0000256" key="3">
    <source>
        <dbReference type="ARBA" id="ARBA00022691"/>
    </source>
</evidence>
<reference evidence="7" key="1">
    <citation type="journal article" date="2021" name="ISME J.">
        <title>Mercury methylation by metabolically versatile and cosmopolitan marine bacteria.</title>
        <authorList>
            <person name="Lin H."/>
            <person name="Ascher D.B."/>
            <person name="Myung Y."/>
            <person name="Lamborg C.H."/>
            <person name="Hallam S.J."/>
            <person name="Gionfriddo C.M."/>
            <person name="Holt K.E."/>
            <person name="Moreau J.W."/>
        </authorList>
    </citation>
    <scope>NUCLEOTIDE SEQUENCE</scope>
    <source>
        <strain evidence="7">SI075_bin30</strain>
    </source>
</reference>
<evidence type="ECO:0000313" key="8">
    <source>
        <dbReference type="Proteomes" id="UP000722459"/>
    </source>
</evidence>
<feature type="binding site" evidence="5">
    <location>
        <position position="72"/>
    </location>
    <ligand>
        <name>S-adenosyl-L-methionine</name>
        <dbReference type="ChEBI" id="CHEBI:59789"/>
    </ligand>
</feature>
<evidence type="ECO:0000256" key="4">
    <source>
        <dbReference type="ARBA" id="ARBA00022884"/>
    </source>
</evidence>
<feature type="domain" description="Ribosomal RNA adenine methylase transferase N-terminal" evidence="6">
    <location>
        <begin position="32"/>
        <end position="201"/>
    </location>
</feature>
<dbReference type="Proteomes" id="UP000722459">
    <property type="component" value="Unassembled WGS sequence"/>
</dbReference>
<dbReference type="Gene3D" id="3.40.50.150">
    <property type="entry name" value="Vaccinia Virus protein VP39"/>
    <property type="match status" value="1"/>
</dbReference>
<keyword evidence="2 5" id="KW-0808">Transferase</keyword>
<sequence>MDLYEELQDLMIKHHFRPSKKLSQFYCINEALLRFLVHEAEITSKDIVLEIGPGTGFLTKLLLEKANVVAIEKDEIMIELLEEKFKEEITSGKLNLIHGSATDSDYNKLGITKVVSLPPYHLSTELMLKISLAKKVKKAIIVFDAGFVEKLTAFEGMREYNAMTVLVNLNAKVHVLESIEKTSFFPKPNCQSVVVAIDFNIKENSKNFYLFLKELFRYKNKDLTRALKQSLPILEEGKIISKTNFNDLGCAQLKVYSLTVEELLDVYKKLN</sequence>
<keyword evidence="4 5" id="KW-0694">RNA-binding</keyword>
<accession>A0A8T5GDW0</accession>
<dbReference type="InterPro" id="IPR020598">
    <property type="entry name" value="rRNA_Ade_methylase_Trfase_N"/>
</dbReference>
<dbReference type="CDD" id="cd02440">
    <property type="entry name" value="AdoMet_MTases"/>
    <property type="match status" value="1"/>
</dbReference>
<dbReference type="InterPro" id="IPR001737">
    <property type="entry name" value="KsgA/Erm"/>
</dbReference>
<dbReference type="InterPro" id="IPR020596">
    <property type="entry name" value="rRNA_Ade_Mease_Trfase_CS"/>
</dbReference>
<dbReference type="SUPFAM" id="SSF53335">
    <property type="entry name" value="S-adenosyl-L-methionine-dependent methyltransferases"/>
    <property type="match status" value="1"/>
</dbReference>
<evidence type="ECO:0000256" key="5">
    <source>
        <dbReference type="PROSITE-ProRule" id="PRU01026"/>
    </source>
</evidence>
<proteinExistence type="inferred from homology"/>
<comment type="similarity">
    <text evidence="5">Belongs to the class I-like SAM-binding methyltransferase superfamily. rRNA adenine N(6)-methyltransferase family.</text>
</comment>
<dbReference type="GO" id="GO:0000179">
    <property type="term" value="F:rRNA (adenine-N6,N6-)-dimethyltransferase activity"/>
    <property type="evidence" value="ECO:0007669"/>
    <property type="project" value="UniProtKB-UniRule"/>
</dbReference>
<dbReference type="InterPro" id="IPR029063">
    <property type="entry name" value="SAM-dependent_MTases_sf"/>
</dbReference>
<dbReference type="PROSITE" id="PS51689">
    <property type="entry name" value="SAM_RNA_A_N6_MT"/>
    <property type="match status" value="1"/>
</dbReference>
<dbReference type="GO" id="GO:0003723">
    <property type="term" value="F:RNA binding"/>
    <property type="evidence" value="ECO:0007669"/>
    <property type="project" value="UniProtKB-UniRule"/>
</dbReference>
<dbReference type="EMBL" id="JABJNZ010000015">
    <property type="protein sequence ID" value="MBT4870102.1"/>
    <property type="molecule type" value="Genomic_DNA"/>
</dbReference>
<keyword evidence="1 5" id="KW-0489">Methyltransferase</keyword>
<dbReference type="PANTHER" id="PTHR11727">
    <property type="entry name" value="DIMETHYLADENOSINE TRANSFERASE"/>
    <property type="match status" value="1"/>
</dbReference>
<evidence type="ECO:0000313" key="7">
    <source>
        <dbReference type="EMBL" id="MBT4870102.1"/>
    </source>
</evidence>
<evidence type="ECO:0000256" key="2">
    <source>
        <dbReference type="ARBA" id="ARBA00022679"/>
    </source>
</evidence>
<dbReference type="PROSITE" id="PS01131">
    <property type="entry name" value="RRNA_A_DIMETH"/>
    <property type="match status" value="1"/>
</dbReference>
<dbReference type="PANTHER" id="PTHR11727:SF7">
    <property type="entry name" value="DIMETHYLADENOSINE TRANSFERASE-RELATED"/>
    <property type="match status" value="1"/>
</dbReference>
<dbReference type="SMART" id="SM00650">
    <property type="entry name" value="rADc"/>
    <property type="match status" value="1"/>
</dbReference>
<name>A0A8T5GDW0_9ARCH</name>
<protein>
    <recommendedName>
        <fullName evidence="6">Ribosomal RNA adenine methylase transferase N-terminal domain-containing protein</fullName>
    </recommendedName>
</protein>